<dbReference type="SMART" id="SM00448">
    <property type="entry name" value="REC"/>
    <property type="match status" value="1"/>
</dbReference>
<dbReference type="Pfam" id="PF02518">
    <property type="entry name" value="HATPase_c"/>
    <property type="match status" value="1"/>
</dbReference>
<evidence type="ECO:0000259" key="20">
    <source>
        <dbReference type="PROSITE" id="PS50113"/>
    </source>
</evidence>
<keyword evidence="13" id="KW-0902">Two-component regulatory system</keyword>
<evidence type="ECO:0000256" key="9">
    <source>
        <dbReference type="ARBA" id="ARBA00022729"/>
    </source>
</evidence>
<evidence type="ECO:0000259" key="21">
    <source>
        <dbReference type="PROSITE" id="PS50894"/>
    </source>
</evidence>
<dbReference type="InterPro" id="IPR001789">
    <property type="entry name" value="Sig_transdc_resp-reg_receiver"/>
</dbReference>
<dbReference type="InterPro" id="IPR011006">
    <property type="entry name" value="CheY-like_superfamily"/>
</dbReference>
<dbReference type="Pfam" id="PF00072">
    <property type="entry name" value="Response_reg"/>
    <property type="match status" value="1"/>
</dbReference>
<dbReference type="Proteomes" id="UP000179934">
    <property type="component" value="Unassembled WGS sequence"/>
</dbReference>
<feature type="domain" description="Response regulatory" evidence="18">
    <location>
        <begin position="904"/>
        <end position="1023"/>
    </location>
</feature>
<dbReference type="SUPFAM" id="SSF55785">
    <property type="entry name" value="PYP-like sensor domain (PAS domain)"/>
    <property type="match status" value="1"/>
</dbReference>
<dbReference type="GO" id="GO:0009927">
    <property type="term" value="F:histidine phosphotransfer kinase activity"/>
    <property type="evidence" value="ECO:0007669"/>
    <property type="project" value="TreeGrafter"/>
</dbReference>
<evidence type="ECO:0000256" key="3">
    <source>
        <dbReference type="ARBA" id="ARBA00012438"/>
    </source>
</evidence>
<dbReference type="GO" id="GO:0005886">
    <property type="term" value="C:plasma membrane"/>
    <property type="evidence" value="ECO:0007669"/>
    <property type="project" value="UniProtKB-SubCell"/>
</dbReference>
<dbReference type="Gene3D" id="1.10.287.130">
    <property type="match status" value="1"/>
</dbReference>
<dbReference type="Pfam" id="PF00512">
    <property type="entry name" value="HisKA"/>
    <property type="match status" value="1"/>
</dbReference>
<name>A0A1S2CN35_AERSO</name>
<evidence type="ECO:0000259" key="17">
    <source>
        <dbReference type="PROSITE" id="PS50109"/>
    </source>
</evidence>
<gene>
    <name evidence="22" type="ORF">BJD16_20405</name>
</gene>
<keyword evidence="6 16" id="KW-0597">Phosphoprotein</keyword>
<organism evidence="22 23">
    <name type="scientific">Aeromonas sobria</name>
    <dbReference type="NCBI Taxonomy" id="646"/>
    <lineage>
        <taxon>Bacteria</taxon>
        <taxon>Pseudomonadati</taxon>
        <taxon>Pseudomonadota</taxon>
        <taxon>Gammaproteobacteria</taxon>
        <taxon>Aeromonadales</taxon>
        <taxon>Aeromonadaceae</taxon>
        <taxon>Aeromonas</taxon>
    </lineage>
</organism>
<dbReference type="GO" id="GO:0006355">
    <property type="term" value="P:regulation of DNA-templated transcription"/>
    <property type="evidence" value="ECO:0007669"/>
    <property type="project" value="InterPro"/>
</dbReference>
<dbReference type="InterPro" id="IPR004358">
    <property type="entry name" value="Sig_transdc_His_kin-like_C"/>
</dbReference>
<dbReference type="FunFam" id="3.30.565.10:FF:000006">
    <property type="entry name" value="Sensor histidine kinase WalK"/>
    <property type="match status" value="1"/>
</dbReference>
<comment type="catalytic activity">
    <reaction evidence="1">
        <text>ATP + protein L-histidine = ADP + protein N-phospho-L-histidine.</text>
        <dbReference type="EC" id="2.7.13.3"/>
    </reaction>
</comment>
<dbReference type="SUPFAM" id="SSF52172">
    <property type="entry name" value="CheY-like"/>
    <property type="match status" value="1"/>
</dbReference>
<dbReference type="AlphaFoldDB" id="A0A1S2CN35"/>
<feature type="modified residue" description="4-aspartylphosphate" evidence="16">
    <location>
        <position position="953"/>
    </location>
</feature>
<evidence type="ECO:0000259" key="18">
    <source>
        <dbReference type="PROSITE" id="PS50110"/>
    </source>
</evidence>
<evidence type="ECO:0000256" key="15">
    <source>
        <dbReference type="PROSITE-ProRule" id="PRU00110"/>
    </source>
</evidence>
<evidence type="ECO:0000256" key="1">
    <source>
        <dbReference type="ARBA" id="ARBA00000085"/>
    </source>
</evidence>
<dbReference type="InterPro" id="IPR000700">
    <property type="entry name" value="PAS-assoc_C"/>
</dbReference>
<dbReference type="Gene3D" id="3.40.50.2300">
    <property type="match status" value="1"/>
</dbReference>
<keyword evidence="8" id="KW-0812">Transmembrane</keyword>
<dbReference type="InterPro" id="IPR036890">
    <property type="entry name" value="HATPase_C_sf"/>
</dbReference>
<evidence type="ECO:0000256" key="16">
    <source>
        <dbReference type="PROSITE-ProRule" id="PRU00169"/>
    </source>
</evidence>
<dbReference type="GO" id="GO:0000155">
    <property type="term" value="F:phosphorelay sensor kinase activity"/>
    <property type="evidence" value="ECO:0007669"/>
    <property type="project" value="InterPro"/>
</dbReference>
<dbReference type="PROSITE" id="PS50894">
    <property type="entry name" value="HPT"/>
    <property type="match status" value="1"/>
</dbReference>
<dbReference type="Pfam" id="PF00989">
    <property type="entry name" value="PAS"/>
    <property type="match status" value="1"/>
</dbReference>
<evidence type="ECO:0000256" key="8">
    <source>
        <dbReference type="ARBA" id="ARBA00022692"/>
    </source>
</evidence>
<keyword evidence="14" id="KW-0472">Membrane</keyword>
<keyword evidence="12" id="KW-1133">Transmembrane helix</keyword>
<evidence type="ECO:0000256" key="14">
    <source>
        <dbReference type="ARBA" id="ARBA00023136"/>
    </source>
</evidence>
<feature type="domain" description="HPt" evidence="21">
    <location>
        <begin position="1038"/>
        <end position="1128"/>
    </location>
</feature>
<keyword evidence="9" id="KW-0732">Signal</keyword>
<dbReference type="PANTHER" id="PTHR43047">
    <property type="entry name" value="TWO-COMPONENT HISTIDINE PROTEIN KINASE"/>
    <property type="match status" value="1"/>
</dbReference>
<dbReference type="PANTHER" id="PTHR43047:SF72">
    <property type="entry name" value="OSMOSENSING HISTIDINE PROTEIN KINASE SLN1"/>
    <property type="match status" value="1"/>
</dbReference>
<dbReference type="CDD" id="cd00082">
    <property type="entry name" value="HisKA"/>
    <property type="match status" value="1"/>
</dbReference>
<dbReference type="PROSITE" id="PS50113">
    <property type="entry name" value="PAC"/>
    <property type="match status" value="1"/>
</dbReference>
<dbReference type="SUPFAM" id="SSF47384">
    <property type="entry name" value="Homodimeric domain of signal transducing histidine kinase"/>
    <property type="match status" value="1"/>
</dbReference>
<dbReference type="CDD" id="cd13705">
    <property type="entry name" value="PBP2_BvgS_D1"/>
    <property type="match status" value="1"/>
</dbReference>
<dbReference type="InterPro" id="IPR036097">
    <property type="entry name" value="HisK_dim/P_sf"/>
</dbReference>
<dbReference type="CDD" id="cd17546">
    <property type="entry name" value="REC_hyHK_CKI1_RcsC-like"/>
    <property type="match status" value="1"/>
</dbReference>
<dbReference type="InterPro" id="IPR003594">
    <property type="entry name" value="HATPase_dom"/>
</dbReference>
<dbReference type="InterPro" id="IPR013767">
    <property type="entry name" value="PAS_fold"/>
</dbReference>
<dbReference type="InterPro" id="IPR036641">
    <property type="entry name" value="HPT_dom_sf"/>
</dbReference>
<dbReference type="NCBIfam" id="TIGR00229">
    <property type="entry name" value="sensory_box"/>
    <property type="match status" value="1"/>
</dbReference>
<dbReference type="InterPro" id="IPR001638">
    <property type="entry name" value="Solute-binding_3/MltF_N"/>
</dbReference>
<dbReference type="InterPro" id="IPR000014">
    <property type="entry name" value="PAS"/>
</dbReference>
<dbReference type="Gene3D" id="3.40.190.10">
    <property type="entry name" value="Periplasmic binding protein-like II"/>
    <property type="match status" value="4"/>
</dbReference>
<keyword evidence="11" id="KW-0547">Nucleotide-binding</keyword>
<dbReference type="InterPro" id="IPR008207">
    <property type="entry name" value="Sig_transdc_His_kin_Hpt_dom"/>
</dbReference>
<dbReference type="SUPFAM" id="SSF53850">
    <property type="entry name" value="Periplasmic binding protein-like II"/>
    <property type="match status" value="2"/>
</dbReference>
<dbReference type="Gene3D" id="3.30.450.20">
    <property type="entry name" value="PAS domain"/>
    <property type="match status" value="1"/>
</dbReference>
<dbReference type="InterPro" id="IPR035965">
    <property type="entry name" value="PAS-like_dom_sf"/>
</dbReference>
<evidence type="ECO:0000313" key="23">
    <source>
        <dbReference type="Proteomes" id="UP000179934"/>
    </source>
</evidence>
<dbReference type="SMART" id="SM00091">
    <property type="entry name" value="PAS"/>
    <property type="match status" value="1"/>
</dbReference>
<evidence type="ECO:0000256" key="12">
    <source>
        <dbReference type="ARBA" id="ARBA00022989"/>
    </source>
</evidence>
<protein>
    <recommendedName>
        <fullName evidence="3">histidine kinase</fullName>
        <ecNumber evidence="3">2.7.13.3</ecNumber>
    </recommendedName>
</protein>
<keyword evidence="7" id="KW-0808">Transferase</keyword>
<dbReference type="EMBL" id="MKFU01000043">
    <property type="protein sequence ID" value="OHY89458.1"/>
    <property type="molecule type" value="Genomic_DNA"/>
</dbReference>
<evidence type="ECO:0000313" key="22">
    <source>
        <dbReference type="EMBL" id="OHY89458.1"/>
    </source>
</evidence>
<dbReference type="PRINTS" id="PR00344">
    <property type="entry name" value="BCTRLSENSOR"/>
</dbReference>
<keyword evidence="4" id="KW-1003">Cell membrane</keyword>
<dbReference type="STRING" id="646.BJD16_20405"/>
<evidence type="ECO:0000256" key="2">
    <source>
        <dbReference type="ARBA" id="ARBA00004429"/>
    </source>
</evidence>
<evidence type="ECO:0000256" key="5">
    <source>
        <dbReference type="ARBA" id="ARBA00022519"/>
    </source>
</evidence>
<dbReference type="PROSITE" id="PS50109">
    <property type="entry name" value="HIS_KIN"/>
    <property type="match status" value="1"/>
</dbReference>
<evidence type="ECO:0000256" key="7">
    <source>
        <dbReference type="ARBA" id="ARBA00022679"/>
    </source>
</evidence>
<evidence type="ECO:0000256" key="11">
    <source>
        <dbReference type="ARBA" id="ARBA00022840"/>
    </source>
</evidence>
<dbReference type="Pfam" id="PF00497">
    <property type="entry name" value="SBP_bac_3"/>
    <property type="match status" value="2"/>
</dbReference>
<dbReference type="Pfam" id="PF01627">
    <property type="entry name" value="Hpt"/>
    <property type="match status" value="1"/>
</dbReference>
<accession>A0A1S2CN35</accession>
<feature type="domain" description="Histidine kinase" evidence="17">
    <location>
        <begin position="661"/>
        <end position="878"/>
    </location>
</feature>
<sequence length="1128" mass="125314">MNVGVILPSYEPFEVVSATGDFEGISADILNFIGVELKTKIVIKAYNDNISAKNAMQAGDIDMLSVGSWFSIEDSNLIGSFSEPFLKSKLVFSTLKGRVDKYKLIPDGTRIAAPKGIVDDEIFNLIYPNAALIEYSSPLAAMDAVYFGHADILLSDIYSTHYLSGERFGDLVFIGHARHESRDFGFFISERAPQLLSLVNKSILNLQDYGRGPIVSRWRGAITEVLSANDILSQSDLNWISEKKSVIVGINKNNVPYTFIGHEGKPVGIASDVLDIISGLSGLDFEIKAYDSDDEVKNAVMSGDADLMAAYQNKVMEASLTSTINYNRDDIIALTSDRMSIDNGGRFIGKKIAVSEGISNYSTFKLRYPNTEIIFVSNGVDTLKLLSEGKVNGAVTSLYQAKYFLSSNSIVDQYLFLERVSENPLEFSFALRSSDVQLLKVINKVIKAIPPSDLSRISYNWRNNPLPHLTLWEKYSSELTGIFFLLVSALIVYFMRSYYLHKELQHTKKLEGKLLDELYFNKALLDGLPMPISVRDEHGKLIFCNKFYLSALSVKQEDVLGKSISESFSSRIDDTDRIDEIYNDVLSSGIQSVRDLSIKLDGGAIEIYQWVIPFKDVNNNIKGIVCGSIDVTERKMLQVQLEVEKEKAEQANLAKSNFLAVMSHELRTPMNAIIGFIELSLQKAKNGETDADSLHRASEAADALLDLIGGILDISSIEAMKFTINSKSTCLNKLVSSTVGLLQAVASTQNNKLLYSSGVSDVRFILTDPVRLRQVIYNVVGNALKFTKNGVIDVNLDQIDKEFIITITDNGIGIPKEKLGDVFQPFSQAHNNYHSGYSGSGLGLSIVRQICQIMGGRVELNSKEGVGTCVVITLPFILCQDELPHVAISHVSPEINDEINAERYILVVDDHVANRILMKKQLEYIGYHVVTACDGVEALAIYNNEKVDLIITDCQMPNMDGYALARAIRQQEMILNNKSIGIYGLTASAMQEDFDRCIEAGMDDCLFKPFKLTVMAAQINKYFDSISLKNVNNVGENPSDWKVALYDQFMECNTKDLEAITSCINNGDYDGVLHYIHRLKGSCQLIGGDNIVKICKMIEDEYRNSGVFRFDLMKEIEIEINAMPTGIS</sequence>
<evidence type="ECO:0000256" key="10">
    <source>
        <dbReference type="ARBA" id="ARBA00022777"/>
    </source>
</evidence>
<dbReference type="PROSITE" id="PS50110">
    <property type="entry name" value="RESPONSE_REGULATORY"/>
    <property type="match status" value="1"/>
</dbReference>
<dbReference type="InterPro" id="IPR049870">
    <property type="entry name" value="BvgS-like_periplasmic1"/>
</dbReference>
<dbReference type="InterPro" id="IPR003661">
    <property type="entry name" value="HisK_dim/P_dom"/>
</dbReference>
<feature type="domain" description="PAC" evidence="20">
    <location>
        <begin position="591"/>
        <end position="643"/>
    </location>
</feature>
<dbReference type="Gene3D" id="3.30.565.10">
    <property type="entry name" value="Histidine kinase-like ATPase, C-terminal domain"/>
    <property type="match status" value="1"/>
</dbReference>
<proteinExistence type="predicted"/>
<keyword evidence="5" id="KW-0997">Cell inner membrane</keyword>
<comment type="subcellular location">
    <subcellularLocation>
        <location evidence="2">Cell inner membrane</location>
        <topology evidence="2">Multi-pass membrane protein</topology>
    </subcellularLocation>
</comment>
<dbReference type="PROSITE" id="PS50112">
    <property type="entry name" value="PAS"/>
    <property type="match status" value="1"/>
</dbReference>
<evidence type="ECO:0000259" key="19">
    <source>
        <dbReference type="PROSITE" id="PS50112"/>
    </source>
</evidence>
<feature type="modified residue" description="Phosphohistidine" evidence="15">
    <location>
        <position position="1077"/>
    </location>
</feature>
<dbReference type="InterPro" id="IPR005467">
    <property type="entry name" value="His_kinase_dom"/>
</dbReference>
<keyword evidence="11" id="KW-0067">ATP-binding</keyword>
<dbReference type="SMART" id="SM00388">
    <property type="entry name" value="HisKA"/>
    <property type="match status" value="1"/>
</dbReference>
<evidence type="ECO:0000256" key="6">
    <source>
        <dbReference type="ARBA" id="ARBA00022553"/>
    </source>
</evidence>
<comment type="caution">
    <text evidence="22">The sequence shown here is derived from an EMBL/GenBank/DDBJ whole genome shotgun (WGS) entry which is preliminary data.</text>
</comment>
<evidence type="ECO:0000256" key="4">
    <source>
        <dbReference type="ARBA" id="ARBA00022475"/>
    </source>
</evidence>
<reference evidence="22 23" key="1">
    <citation type="submission" date="2016-09" db="EMBL/GenBank/DDBJ databases">
        <title>Draft Genome Sequence of Aeromonas sobria Strain 08005, Isolated from Sick Rana catesbeiana.</title>
        <authorList>
            <person name="Yang Q."/>
        </authorList>
    </citation>
    <scope>NUCLEOTIDE SEQUENCE [LARGE SCALE GENOMIC DNA]</scope>
    <source>
        <strain evidence="22 23">08005</strain>
    </source>
</reference>
<dbReference type="EC" id="2.7.13.3" evidence="3"/>
<dbReference type="CDD" id="cd00130">
    <property type="entry name" value="PAS"/>
    <property type="match status" value="1"/>
</dbReference>
<dbReference type="Gene3D" id="1.20.120.160">
    <property type="entry name" value="HPT domain"/>
    <property type="match status" value="1"/>
</dbReference>
<keyword evidence="10" id="KW-0418">Kinase</keyword>
<dbReference type="SMART" id="SM00062">
    <property type="entry name" value="PBPb"/>
    <property type="match status" value="2"/>
</dbReference>
<dbReference type="SMART" id="SM00387">
    <property type="entry name" value="HATPase_c"/>
    <property type="match status" value="1"/>
</dbReference>
<evidence type="ECO:0000256" key="13">
    <source>
        <dbReference type="ARBA" id="ARBA00023012"/>
    </source>
</evidence>
<feature type="domain" description="PAS" evidence="19">
    <location>
        <begin position="524"/>
        <end position="589"/>
    </location>
</feature>
<dbReference type="SUPFAM" id="SSF47226">
    <property type="entry name" value="Histidine-containing phosphotransfer domain, HPT domain"/>
    <property type="match status" value="1"/>
</dbReference>
<dbReference type="CDD" id="cd16922">
    <property type="entry name" value="HATPase_EvgS-ArcB-TorS-like"/>
    <property type="match status" value="1"/>
</dbReference>
<dbReference type="SUPFAM" id="SSF55874">
    <property type="entry name" value="ATPase domain of HSP90 chaperone/DNA topoisomerase II/histidine kinase"/>
    <property type="match status" value="1"/>
</dbReference>